<dbReference type="PANTHER" id="PTHR43479">
    <property type="entry name" value="ACREF/ENVCD OPERON REPRESSOR-RELATED"/>
    <property type="match status" value="1"/>
</dbReference>
<feature type="domain" description="HTH tetR-type" evidence="3">
    <location>
        <begin position="8"/>
        <end position="68"/>
    </location>
</feature>
<keyword evidence="5" id="KW-1185">Reference proteome</keyword>
<organism evidence="4 5">
    <name type="scientific">Clostridium magnum DSM 2767</name>
    <dbReference type="NCBI Taxonomy" id="1121326"/>
    <lineage>
        <taxon>Bacteria</taxon>
        <taxon>Bacillati</taxon>
        <taxon>Bacillota</taxon>
        <taxon>Clostridia</taxon>
        <taxon>Eubacteriales</taxon>
        <taxon>Clostridiaceae</taxon>
        <taxon>Clostridium</taxon>
    </lineage>
</organism>
<dbReference type="PROSITE" id="PS50977">
    <property type="entry name" value="HTH_TETR_2"/>
    <property type="match status" value="1"/>
</dbReference>
<dbReference type="AlphaFoldDB" id="A0A161X5P3"/>
<evidence type="ECO:0000313" key="4">
    <source>
        <dbReference type="EMBL" id="KZL89296.1"/>
    </source>
</evidence>
<dbReference type="OrthoDB" id="1896527at2"/>
<evidence type="ECO:0000256" key="2">
    <source>
        <dbReference type="PROSITE-ProRule" id="PRU00335"/>
    </source>
</evidence>
<gene>
    <name evidence="4" type="primary">yttP</name>
    <name evidence="4" type="ORF">CLMAG_55190</name>
</gene>
<evidence type="ECO:0000313" key="5">
    <source>
        <dbReference type="Proteomes" id="UP000076603"/>
    </source>
</evidence>
<dbReference type="InterPro" id="IPR001647">
    <property type="entry name" value="HTH_TetR"/>
</dbReference>
<proteinExistence type="predicted"/>
<dbReference type="EMBL" id="LWAE01000010">
    <property type="protein sequence ID" value="KZL89296.1"/>
    <property type="molecule type" value="Genomic_DNA"/>
</dbReference>
<dbReference type="Proteomes" id="UP000076603">
    <property type="component" value="Unassembled WGS sequence"/>
</dbReference>
<evidence type="ECO:0000256" key="1">
    <source>
        <dbReference type="ARBA" id="ARBA00023125"/>
    </source>
</evidence>
<sequence length="216" mass="25595">MKRSHKGIVTEQKILQTAKELFYNKGFSDTTVKEICNQSDVKLGTFTYYFSTKEALISDIYAEYVMKIYAYIDNVRNRKMTSLEKNTIASFVYYKIIFDDDNCKKFHYDVITKLSIFTVLGKNLRRFYPNFVRELNLDIDEKEITRIFSADFGIRREFILEFVENDLFDSSLDLTITIYTMMGRLLKVDEKIMKGYIERAIEFIEKNDLSHIKLLV</sequence>
<dbReference type="Pfam" id="PF00440">
    <property type="entry name" value="TetR_N"/>
    <property type="match status" value="1"/>
</dbReference>
<dbReference type="Gene3D" id="1.10.357.10">
    <property type="entry name" value="Tetracycline Repressor, domain 2"/>
    <property type="match status" value="1"/>
</dbReference>
<keyword evidence="1 2" id="KW-0238">DNA-binding</keyword>
<accession>A0A161X5P3</accession>
<dbReference type="PRINTS" id="PR00455">
    <property type="entry name" value="HTHTETR"/>
</dbReference>
<protein>
    <submittedName>
        <fullName evidence="4">Putative HTH-type transcriptional regulator YttP</fullName>
    </submittedName>
</protein>
<dbReference type="PATRIC" id="fig|1121326.3.peg.5584"/>
<dbReference type="GO" id="GO:0003677">
    <property type="term" value="F:DNA binding"/>
    <property type="evidence" value="ECO:0007669"/>
    <property type="project" value="UniProtKB-UniRule"/>
</dbReference>
<name>A0A161X5P3_9CLOT</name>
<dbReference type="InterPro" id="IPR050624">
    <property type="entry name" value="HTH-type_Tx_Regulator"/>
</dbReference>
<feature type="DNA-binding region" description="H-T-H motif" evidence="2">
    <location>
        <begin position="31"/>
        <end position="50"/>
    </location>
</feature>
<dbReference type="PANTHER" id="PTHR43479:SF11">
    <property type="entry name" value="ACREF_ENVCD OPERON REPRESSOR-RELATED"/>
    <property type="match status" value="1"/>
</dbReference>
<evidence type="ECO:0000259" key="3">
    <source>
        <dbReference type="PROSITE" id="PS50977"/>
    </source>
</evidence>
<dbReference type="InterPro" id="IPR009057">
    <property type="entry name" value="Homeodomain-like_sf"/>
</dbReference>
<reference evidence="4 5" key="1">
    <citation type="submission" date="2016-04" db="EMBL/GenBank/DDBJ databases">
        <title>Genome sequence of Clostridium magnum DSM 2767.</title>
        <authorList>
            <person name="Poehlein A."/>
            <person name="Uhlig R."/>
            <person name="Fischer R."/>
            <person name="Bahl H."/>
            <person name="Daniel R."/>
        </authorList>
    </citation>
    <scope>NUCLEOTIDE SEQUENCE [LARGE SCALE GENOMIC DNA]</scope>
    <source>
        <strain evidence="4 5">DSM 2767</strain>
    </source>
</reference>
<dbReference type="RefSeq" id="WP_066629914.1">
    <property type="nucleotide sequence ID" value="NZ_FQXL01000041.1"/>
</dbReference>
<comment type="caution">
    <text evidence="4">The sequence shown here is derived from an EMBL/GenBank/DDBJ whole genome shotgun (WGS) entry which is preliminary data.</text>
</comment>
<dbReference type="STRING" id="1121326.CLMAG_55190"/>
<dbReference type="SUPFAM" id="SSF46689">
    <property type="entry name" value="Homeodomain-like"/>
    <property type="match status" value="1"/>
</dbReference>